<dbReference type="InterPro" id="IPR003673">
    <property type="entry name" value="CoA-Trfase_fam_III"/>
</dbReference>
<gene>
    <name evidence="2" type="ORF">P7K49_004612</name>
</gene>
<dbReference type="PANTHER" id="PTHR48228:SF5">
    <property type="entry name" value="ALPHA-METHYLACYL-COA RACEMASE"/>
    <property type="match status" value="1"/>
</dbReference>
<dbReference type="Gene3D" id="3.40.50.10540">
    <property type="entry name" value="Crotonobetainyl-coa:carnitine coa-transferase, domain 1"/>
    <property type="match status" value="1"/>
</dbReference>
<dbReference type="InterPro" id="IPR050509">
    <property type="entry name" value="CoA-transferase_III"/>
</dbReference>
<name>A0ABQ9W7Y9_SAGOE</name>
<comment type="similarity">
    <text evidence="1">Belongs to the CoA-transferase III family.</text>
</comment>
<accession>A0ABQ9W7Y9</accession>
<dbReference type="PANTHER" id="PTHR48228">
    <property type="entry name" value="SUCCINYL-COA--D-CITRAMALATE COA-TRANSFERASE"/>
    <property type="match status" value="1"/>
</dbReference>
<reference evidence="2 3" key="1">
    <citation type="submission" date="2023-05" db="EMBL/GenBank/DDBJ databases">
        <title>B98-5 Cell Line De Novo Hybrid Assembly: An Optical Mapping Approach.</title>
        <authorList>
            <person name="Kananen K."/>
            <person name="Auerbach J.A."/>
            <person name="Kautto E."/>
            <person name="Blachly J.S."/>
        </authorList>
    </citation>
    <scope>NUCLEOTIDE SEQUENCE [LARGE SCALE GENOMIC DNA]</scope>
    <source>
        <strain evidence="2">B95-8</strain>
        <tissue evidence="2">Cell line</tissue>
    </source>
</reference>
<evidence type="ECO:0000313" key="2">
    <source>
        <dbReference type="EMBL" id="KAK2117725.1"/>
    </source>
</evidence>
<evidence type="ECO:0008006" key="4">
    <source>
        <dbReference type="Google" id="ProtNLM"/>
    </source>
</evidence>
<dbReference type="Proteomes" id="UP001266305">
    <property type="component" value="Unassembled WGS sequence"/>
</dbReference>
<organism evidence="2 3">
    <name type="scientific">Saguinus oedipus</name>
    <name type="common">Cotton-top tamarin</name>
    <name type="synonym">Oedipomidas oedipus</name>
    <dbReference type="NCBI Taxonomy" id="9490"/>
    <lineage>
        <taxon>Eukaryota</taxon>
        <taxon>Metazoa</taxon>
        <taxon>Chordata</taxon>
        <taxon>Craniata</taxon>
        <taxon>Vertebrata</taxon>
        <taxon>Euteleostomi</taxon>
        <taxon>Mammalia</taxon>
        <taxon>Eutheria</taxon>
        <taxon>Euarchontoglires</taxon>
        <taxon>Primates</taxon>
        <taxon>Haplorrhini</taxon>
        <taxon>Platyrrhini</taxon>
        <taxon>Cebidae</taxon>
        <taxon>Callitrichinae</taxon>
        <taxon>Saguinus</taxon>
    </lineage>
</organism>
<dbReference type="InterPro" id="IPR023606">
    <property type="entry name" value="CoA-Trfase_III_dom_1_sf"/>
</dbReference>
<protein>
    <recommendedName>
        <fullName evidence="4">Alpha-methylacyl-CoA racemase</fullName>
    </recommendedName>
</protein>
<keyword evidence="3" id="KW-1185">Reference proteome</keyword>
<evidence type="ECO:0000256" key="1">
    <source>
        <dbReference type="ARBA" id="ARBA00008383"/>
    </source>
</evidence>
<dbReference type="SUPFAM" id="SSF89796">
    <property type="entry name" value="CoA-transferase family III (CaiB/BaiF)"/>
    <property type="match status" value="1"/>
</dbReference>
<sequence>MRRLCGLAQAHQKGAELRDWGRGIRARLGLLVSCWAGAKDCSVSFRGKREVITMALQGISVVELAGLAPGPFCGMVLADFGAQVIRVDRPSSRYDVSGLARGKRSLALDLKQPRGVAVLRRLCAQSDVLLEPFRSGEPGPRGLLSESSHGGDARHLSACGNTSGVNSAGEAHELIGKVSVGMYEQVQLRWDVANTDAVQKEKRGFPKR</sequence>
<dbReference type="EMBL" id="JASSZA010000002">
    <property type="protein sequence ID" value="KAK2117725.1"/>
    <property type="molecule type" value="Genomic_DNA"/>
</dbReference>
<comment type="caution">
    <text evidence="2">The sequence shown here is derived from an EMBL/GenBank/DDBJ whole genome shotgun (WGS) entry which is preliminary data.</text>
</comment>
<dbReference type="Pfam" id="PF02515">
    <property type="entry name" value="CoA_transf_3"/>
    <property type="match status" value="1"/>
</dbReference>
<proteinExistence type="inferred from homology"/>
<evidence type="ECO:0000313" key="3">
    <source>
        <dbReference type="Proteomes" id="UP001266305"/>
    </source>
</evidence>